<accession>A0A9X3N135</accession>
<evidence type="ECO:0000256" key="19">
    <source>
        <dbReference type="ARBA" id="ARBA00023098"/>
    </source>
</evidence>
<keyword evidence="14" id="KW-0492">Microsome</keyword>
<evidence type="ECO:0000256" key="9">
    <source>
        <dbReference type="ARBA" id="ARBA00022553"/>
    </source>
</evidence>
<evidence type="ECO:0000256" key="2">
    <source>
        <dbReference type="ARBA" id="ARBA00004389"/>
    </source>
</evidence>
<evidence type="ECO:0000256" key="15">
    <source>
        <dbReference type="ARBA" id="ARBA00022857"/>
    </source>
</evidence>
<evidence type="ECO:0000256" key="13">
    <source>
        <dbReference type="ARBA" id="ARBA00022827"/>
    </source>
</evidence>
<keyword evidence="8" id="KW-0488">Methylation</keyword>
<comment type="cofactor">
    <cofactor evidence="1">
        <name>FAD</name>
        <dbReference type="ChEBI" id="CHEBI:57692"/>
    </cofactor>
</comment>
<evidence type="ECO:0000256" key="23">
    <source>
        <dbReference type="ARBA" id="ARBA00033301"/>
    </source>
</evidence>
<keyword evidence="9" id="KW-0597">Phosphoprotein</keyword>
<evidence type="ECO:0000256" key="30">
    <source>
        <dbReference type="ARBA" id="ARBA00048459"/>
    </source>
</evidence>
<comment type="catalytic activity">
    <reaction evidence="32">
        <text>heptan-4-one + NADPH + O2 + H(+) = propyl butanoate + NADP(+) + H2O</text>
        <dbReference type="Rhea" id="RHEA:54852"/>
        <dbReference type="ChEBI" id="CHEBI:15377"/>
        <dbReference type="ChEBI" id="CHEBI:15378"/>
        <dbReference type="ChEBI" id="CHEBI:15379"/>
        <dbReference type="ChEBI" id="CHEBI:57783"/>
        <dbReference type="ChEBI" id="CHEBI:58349"/>
        <dbReference type="ChEBI" id="CHEBI:89484"/>
        <dbReference type="ChEBI" id="CHEBI:89719"/>
    </reaction>
    <physiologicalReaction direction="left-to-right" evidence="32">
        <dbReference type="Rhea" id="RHEA:54853"/>
    </physiologicalReaction>
</comment>
<dbReference type="PRINTS" id="PR01125">
    <property type="entry name" value="FMOXYGENASE5"/>
</dbReference>
<comment type="catalytic activity">
    <reaction evidence="26">
        <text>heptan-2-one + NADPH + O2 + H(+) = pentyl acetate + NADP(+) + H2O</text>
        <dbReference type="Rhea" id="RHEA:54836"/>
        <dbReference type="ChEBI" id="CHEBI:5672"/>
        <dbReference type="ChEBI" id="CHEBI:15377"/>
        <dbReference type="ChEBI" id="CHEBI:15378"/>
        <dbReference type="ChEBI" id="CHEBI:15379"/>
        <dbReference type="ChEBI" id="CHEBI:57783"/>
        <dbReference type="ChEBI" id="CHEBI:58349"/>
        <dbReference type="ChEBI" id="CHEBI:87362"/>
    </reaction>
    <physiologicalReaction direction="left-to-right" evidence="26">
        <dbReference type="Rhea" id="RHEA:54837"/>
    </physiologicalReaction>
</comment>
<dbReference type="Proteomes" id="UP001149140">
    <property type="component" value="Unassembled WGS sequence"/>
</dbReference>
<comment type="catalytic activity">
    <reaction evidence="25">
        <text>hexan-3-one + NADPH + O2 + H(+) = propyl propanoate + NADP(+) + H2O</text>
        <dbReference type="Rhea" id="RHEA:54848"/>
        <dbReference type="ChEBI" id="CHEBI:15377"/>
        <dbReference type="ChEBI" id="CHEBI:15378"/>
        <dbReference type="ChEBI" id="CHEBI:15379"/>
        <dbReference type="ChEBI" id="CHEBI:57783"/>
        <dbReference type="ChEBI" id="CHEBI:58349"/>
        <dbReference type="ChEBI" id="CHEBI:89828"/>
        <dbReference type="ChEBI" id="CHEBI:89891"/>
    </reaction>
    <physiologicalReaction direction="left-to-right" evidence="25">
        <dbReference type="Rhea" id="RHEA:54849"/>
    </physiologicalReaction>
</comment>
<evidence type="ECO:0000256" key="28">
    <source>
        <dbReference type="ARBA" id="ARBA00047864"/>
    </source>
</evidence>
<evidence type="ECO:0000256" key="8">
    <source>
        <dbReference type="ARBA" id="ARBA00022481"/>
    </source>
</evidence>
<evidence type="ECO:0000256" key="34">
    <source>
        <dbReference type="ARBA" id="ARBA00049475"/>
    </source>
</evidence>
<evidence type="ECO:0000313" key="36">
    <source>
        <dbReference type="Proteomes" id="UP001149140"/>
    </source>
</evidence>
<keyword evidence="12" id="KW-0256">Endoplasmic reticulum</keyword>
<evidence type="ECO:0000256" key="33">
    <source>
        <dbReference type="ARBA" id="ARBA00049443"/>
    </source>
</evidence>
<keyword evidence="10" id="KW-0285">Flavoprotein</keyword>
<evidence type="ECO:0000256" key="31">
    <source>
        <dbReference type="ARBA" id="ARBA00048989"/>
    </source>
</evidence>
<keyword evidence="15" id="KW-0521">NADP</keyword>
<keyword evidence="20" id="KW-0472">Membrane</keyword>
<comment type="similarity">
    <text evidence="5">Belongs to the FAD-binding monooxygenase family.</text>
</comment>
<evidence type="ECO:0000256" key="32">
    <source>
        <dbReference type="ARBA" id="ARBA00048990"/>
    </source>
</evidence>
<evidence type="ECO:0000256" key="29">
    <source>
        <dbReference type="ARBA" id="ARBA00047977"/>
    </source>
</evidence>
<dbReference type="EC" id="1.6.3.1" evidence="6"/>
<comment type="function">
    <text evidence="24">Acts as a Baeyer-Villiger monooxygenase on a broad range of substrates. Catalyzes the insertion of an oxygen atom into a carbon-carbon bond adjacent to a carbonyl, which converts ketones to esters. Active on diverse carbonyl compounds, whereas soft nucleophiles are mostly non- or poorly reactive. In contrast with other forms of FMO it is non- or poorly active on 'classical' substrates such as drugs, pesticides, and dietary components containing soft nucleophilic heteroatoms. Able to oxidize drug molecules bearing a carbonyl group on an aliphatic chain, such as nabumetone and pentoxifylline. Also, in the absence of substrates, shows slow but yet significant NADPH oxidase activity. Acts as a positive modulator of cholesterol biosynthesis as well as glucose homeostasis, promoting metabolic aging via pleiotropic effects.</text>
</comment>
<evidence type="ECO:0000256" key="25">
    <source>
        <dbReference type="ARBA" id="ARBA00047426"/>
    </source>
</evidence>
<dbReference type="Pfam" id="PF00743">
    <property type="entry name" value="FMO-like"/>
    <property type="match status" value="1"/>
</dbReference>
<dbReference type="GO" id="GO:0016174">
    <property type="term" value="F:NAD(P)H oxidase H2O2-forming activity"/>
    <property type="evidence" value="ECO:0007669"/>
    <property type="project" value="UniProtKB-EC"/>
</dbReference>
<comment type="catalytic activity">
    <reaction evidence="31">
        <text>(2E)-geranial + NADPH + O2 + H(+) = (1E)-2,6-dimethylhepta-1,5-dien-1-yl formate + NADP(+) + H2O</text>
        <dbReference type="Rhea" id="RHEA:54860"/>
        <dbReference type="ChEBI" id="CHEBI:15377"/>
        <dbReference type="ChEBI" id="CHEBI:15378"/>
        <dbReference type="ChEBI" id="CHEBI:15379"/>
        <dbReference type="ChEBI" id="CHEBI:16980"/>
        <dbReference type="ChEBI" id="CHEBI:57783"/>
        <dbReference type="ChEBI" id="CHEBI:58349"/>
        <dbReference type="ChEBI" id="CHEBI:138375"/>
    </reaction>
    <physiologicalReaction direction="left-to-right" evidence="31">
        <dbReference type="Rhea" id="RHEA:54861"/>
    </physiologicalReaction>
</comment>
<dbReference type="InterPro" id="IPR050346">
    <property type="entry name" value="FMO-like"/>
</dbReference>
<evidence type="ECO:0000256" key="21">
    <source>
        <dbReference type="ARBA" id="ARBA00029728"/>
    </source>
</evidence>
<dbReference type="PRINTS" id="PR00370">
    <property type="entry name" value="FMOXYGENASE"/>
</dbReference>
<dbReference type="GO" id="GO:0050661">
    <property type="term" value="F:NADP binding"/>
    <property type="evidence" value="ECO:0007669"/>
    <property type="project" value="InterPro"/>
</dbReference>
<evidence type="ECO:0000256" key="1">
    <source>
        <dbReference type="ARBA" id="ARBA00001974"/>
    </source>
</evidence>
<comment type="similarity">
    <text evidence="4">Belongs to the FMO family.</text>
</comment>
<comment type="catalytic activity">
    <reaction evidence="34">
        <text>octan-3-one + NADPH + O2 + H(+) = pentyl propanoate + NADP(+) + H2O</text>
        <dbReference type="Rhea" id="RHEA:54840"/>
        <dbReference type="ChEBI" id="CHEBI:15377"/>
        <dbReference type="ChEBI" id="CHEBI:15378"/>
        <dbReference type="ChEBI" id="CHEBI:15379"/>
        <dbReference type="ChEBI" id="CHEBI:57783"/>
        <dbReference type="ChEBI" id="CHEBI:58349"/>
        <dbReference type="ChEBI" id="CHEBI:80946"/>
        <dbReference type="ChEBI" id="CHEBI:87373"/>
    </reaction>
    <physiologicalReaction direction="left-to-right" evidence="34">
        <dbReference type="Rhea" id="RHEA:54841"/>
    </physiologicalReaction>
</comment>
<evidence type="ECO:0000256" key="20">
    <source>
        <dbReference type="ARBA" id="ARBA00023136"/>
    </source>
</evidence>
<comment type="catalytic activity">
    <reaction evidence="30">
        <text>octan-3-one + NADPH + O2 + H(+) = ethyl hexanoate + NADP(+) + H2O</text>
        <dbReference type="Rhea" id="RHEA:54856"/>
        <dbReference type="ChEBI" id="CHEBI:15377"/>
        <dbReference type="ChEBI" id="CHEBI:15378"/>
        <dbReference type="ChEBI" id="CHEBI:15379"/>
        <dbReference type="ChEBI" id="CHEBI:57783"/>
        <dbReference type="ChEBI" id="CHEBI:58349"/>
        <dbReference type="ChEBI" id="CHEBI:80946"/>
        <dbReference type="ChEBI" id="CHEBI:86055"/>
    </reaction>
    <physiologicalReaction direction="left-to-right" evidence="30">
        <dbReference type="Rhea" id="RHEA:54857"/>
    </physiologicalReaction>
</comment>
<evidence type="ECO:0000256" key="3">
    <source>
        <dbReference type="ARBA" id="ARBA00004524"/>
    </source>
</evidence>
<comment type="subcellular location">
    <subcellularLocation>
        <location evidence="2">Endoplasmic reticulum membrane</location>
        <topology evidence="2">Single-pass membrane protein</topology>
    </subcellularLocation>
    <subcellularLocation>
        <location evidence="3">Microsome membrane</location>
    </subcellularLocation>
</comment>
<gene>
    <name evidence="35" type="ORF">OM076_32945</name>
</gene>
<evidence type="ECO:0000256" key="22">
    <source>
        <dbReference type="ARBA" id="ARBA00033213"/>
    </source>
</evidence>
<dbReference type="FunFam" id="3.50.50.60:FF:000159">
    <property type="entry name" value="Dimethylaniline monooxygenase [N-oxide-forming]"/>
    <property type="match status" value="1"/>
</dbReference>
<evidence type="ECO:0000256" key="11">
    <source>
        <dbReference type="ARBA" id="ARBA00022692"/>
    </source>
</evidence>
<evidence type="ECO:0000256" key="6">
    <source>
        <dbReference type="ARBA" id="ARBA00012698"/>
    </source>
</evidence>
<proteinExistence type="inferred from homology"/>
<evidence type="ECO:0000256" key="12">
    <source>
        <dbReference type="ARBA" id="ARBA00022824"/>
    </source>
</evidence>
<dbReference type="SUPFAM" id="SSF51905">
    <property type="entry name" value="FAD/NAD(P)-binding domain"/>
    <property type="match status" value="2"/>
</dbReference>
<dbReference type="GO" id="GO:0004499">
    <property type="term" value="F:N,N-dimethylaniline monooxygenase activity"/>
    <property type="evidence" value="ECO:0007669"/>
    <property type="project" value="InterPro"/>
</dbReference>
<dbReference type="PIRSF" id="PIRSF000332">
    <property type="entry name" value="FMO"/>
    <property type="match status" value="1"/>
</dbReference>
<dbReference type="InterPro" id="IPR036188">
    <property type="entry name" value="FAD/NAD-bd_sf"/>
</dbReference>
<evidence type="ECO:0000256" key="27">
    <source>
        <dbReference type="ARBA" id="ARBA00047855"/>
    </source>
</evidence>
<keyword evidence="36" id="KW-1185">Reference proteome</keyword>
<evidence type="ECO:0000256" key="18">
    <source>
        <dbReference type="ARBA" id="ARBA00023033"/>
    </source>
</evidence>
<comment type="catalytic activity">
    <reaction evidence="29">
        <text>hexan-3-one + NADPH + O2 + H(+) = ethyl butanoate + NADP(+) + H2O</text>
        <dbReference type="Rhea" id="RHEA:54844"/>
        <dbReference type="ChEBI" id="CHEBI:15377"/>
        <dbReference type="ChEBI" id="CHEBI:15378"/>
        <dbReference type="ChEBI" id="CHEBI:15379"/>
        <dbReference type="ChEBI" id="CHEBI:57783"/>
        <dbReference type="ChEBI" id="CHEBI:58349"/>
        <dbReference type="ChEBI" id="CHEBI:88764"/>
        <dbReference type="ChEBI" id="CHEBI:89891"/>
    </reaction>
    <physiologicalReaction direction="left-to-right" evidence="29">
        <dbReference type="Rhea" id="RHEA:54845"/>
    </physiologicalReaction>
</comment>
<dbReference type="Gene3D" id="3.50.50.60">
    <property type="entry name" value="FAD/NAD(P)-binding domain"/>
    <property type="match status" value="1"/>
</dbReference>
<keyword evidence="17" id="KW-0560">Oxidoreductase</keyword>
<sequence>MSLPVCVIGAGSSGIAAVKALAQRGIPFDCFEKSDRVGGNWVFRNTNGMSSAYWSLHINTSRDRMAYSDFPMPSDYPDFPHHTQVAAYFDAYVDHFGLRERITFETGVERAQPQAGGWRVTLDTGEEREYRALLIANGHHWDPRWPEPAFPGADDFNGVQMHSHHYTGDDPELLTGKRVVVLGMGNSAMDIAVEATQVAERVFLAARRGAWIVPKYVFGRPLDQFVTAPRVPLKIRQRFMATTLRAAIGDMERYGLPKPDHRVLEAHPTISDSILTSLTHGDITPKPNIARLTEETVVFADGSEERADVVIYGTGYKVSFPFFDPSVVAAPDNELPLYKRVFHPDLPGLYFLALLQPLGATMPLAEAQSEWICDHLTGRYVLPGRREVLEDIARERAAIRRRYVASKRHTMQVDYDDYLFEVRRERRRGAGKSARVSR</sequence>
<keyword evidence="13" id="KW-0274">FAD</keyword>
<keyword evidence="18" id="KW-0503">Monooxygenase</keyword>
<evidence type="ECO:0000256" key="4">
    <source>
        <dbReference type="ARBA" id="ARBA00009183"/>
    </source>
</evidence>
<organism evidence="35 36">
    <name type="scientific">Solirubrobacter ginsenosidimutans</name>
    <dbReference type="NCBI Taxonomy" id="490573"/>
    <lineage>
        <taxon>Bacteria</taxon>
        <taxon>Bacillati</taxon>
        <taxon>Actinomycetota</taxon>
        <taxon>Thermoleophilia</taxon>
        <taxon>Solirubrobacterales</taxon>
        <taxon>Solirubrobacteraceae</taxon>
        <taxon>Solirubrobacter</taxon>
    </lineage>
</organism>
<evidence type="ECO:0000256" key="7">
    <source>
        <dbReference type="ARBA" id="ARBA00019213"/>
    </source>
</evidence>
<evidence type="ECO:0000256" key="16">
    <source>
        <dbReference type="ARBA" id="ARBA00022989"/>
    </source>
</evidence>
<evidence type="ECO:0000256" key="26">
    <source>
        <dbReference type="ARBA" id="ARBA00047574"/>
    </source>
</evidence>
<dbReference type="GO" id="GO:0006629">
    <property type="term" value="P:lipid metabolic process"/>
    <property type="evidence" value="ECO:0007669"/>
    <property type="project" value="UniProtKB-KW"/>
</dbReference>
<reference evidence="35" key="1">
    <citation type="submission" date="2022-10" db="EMBL/GenBank/DDBJ databases">
        <title>The WGS of Solirubrobacter ginsenosidimutans DSM 21036.</title>
        <authorList>
            <person name="Jiang Z."/>
        </authorList>
    </citation>
    <scope>NUCLEOTIDE SEQUENCE</scope>
    <source>
        <strain evidence="35">DSM 21036</strain>
    </source>
</reference>
<keyword evidence="11" id="KW-0812">Transmembrane</keyword>
<name>A0A9X3N135_9ACTN</name>
<comment type="catalytic activity">
    <reaction evidence="33">
        <text>N,N-dimethylaniline + NADPH + O2 + H(+) = N,N-dimethylaniline N-oxide + NADP(+) + H2O</text>
        <dbReference type="Rhea" id="RHEA:24468"/>
        <dbReference type="ChEBI" id="CHEBI:15377"/>
        <dbReference type="ChEBI" id="CHEBI:15378"/>
        <dbReference type="ChEBI" id="CHEBI:15379"/>
        <dbReference type="ChEBI" id="CHEBI:16269"/>
        <dbReference type="ChEBI" id="CHEBI:17735"/>
        <dbReference type="ChEBI" id="CHEBI:57783"/>
        <dbReference type="ChEBI" id="CHEBI:58349"/>
        <dbReference type="EC" id="1.14.13.8"/>
    </reaction>
    <physiologicalReaction direction="left-to-right" evidence="33">
        <dbReference type="Rhea" id="RHEA:24469"/>
    </physiologicalReaction>
</comment>
<comment type="caution">
    <text evidence="35">The sequence shown here is derived from an EMBL/GenBank/DDBJ whole genome shotgun (WGS) entry which is preliminary data.</text>
</comment>
<evidence type="ECO:0000256" key="14">
    <source>
        <dbReference type="ARBA" id="ARBA00022848"/>
    </source>
</evidence>
<dbReference type="GO" id="GO:0050660">
    <property type="term" value="F:flavin adenine dinucleotide binding"/>
    <property type="evidence" value="ECO:0007669"/>
    <property type="project" value="InterPro"/>
</dbReference>
<keyword evidence="16" id="KW-1133">Transmembrane helix</keyword>
<comment type="catalytic activity">
    <reaction evidence="28">
        <text>NADPH + O2 + H(+) = H2O2 + NADP(+)</text>
        <dbReference type="Rhea" id="RHEA:11260"/>
        <dbReference type="ChEBI" id="CHEBI:15378"/>
        <dbReference type="ChEBI" id="CHEBI:15379"/>
        <dbReference type="ChEBI" id="CHEBI:16240"/>
        <dbReference type="ChEBI" id="CHEBI:57783"/>
        <dbReference type="ChEBI" id="CHEBI:58349"/>
        <dbReference type="EC" id="1.6.3.1"/>
    </reaction>
    <physiologicalReaction direction="left-to-right" evidence="28">
        <dbReference type="Rhea" id="RHEA:11261"/>
    </physiologicalReaction>
</comment>
<dbReference type="InterPro" id="IPR020946">
    <property type="entry name" value="Flavin_mOase-like"/>
</dbReference>
<dbReference type="AlphaFoldDB" id="A0A9X3N135"/>
<evidence type="ECO:0000256" key="10">
    <source>
        <dbReference type="ARBA" id="ARBA00022630"/>
    </source>
</evidence>
<protein>
    <recommendedName>
        <fullName evidence="7">Flavin-containing monooxygenase 5</fullName>
        <ecNumber evidence="6">1.6.3.1</ecNumber>
    </recommendedName>
    <alternativeName>
        <fullName evidence="23">Dimethylaniline monooxygenase [N-oxide-forming] 5</fullName>
    </alternativeName>
    <alternativeName>
        <fullName evidence="21">Dimethylaniline oxidase 5</fullName>
    </alternativeName>
    <alternativeName>
        <fullName evidence="22">NADPH oxidase</fullName>
    </alternativeName>
</protein>
<evidence type="ECO:0000256" key="24">
    <source>
        <dbReference type="ARBA" id="ARBA00045722"/>
    </source>
</evidence>
<dbReference type="EMBL" id="JAPDOD010000042">
    <property type="protein sequence ID" value="MDA0165123.1"/>
    <property type="molecule type" value="Genomic_DNA"/>
</dbReference>
<dbReference type="RefSeq" id="WP_270044380.1">
    <property type="nucleotide sequence ID" value="NZ_JAPDOD010000042.1"/>
</dbReference>
<evidence type="ECO:0000313" key="35">
    <source>
        <dbReference type="EMBL" id="MDA0165123.1"/>
    </source>
</evidence>
<dbReference type="InterPro" id="IPR002257">
    <property type="entry name" value="Flavin_mOase_5"/>
</dbReference>
<dbReference type="PANTHER" id="PTHR23023">
    <property type="entry name" value="DIMETHYLANILINE MONOOXYGENASE"/>
    <property type="match status" value="1"/>
</dbReference>
<keyword evidence="19" id="KW-0443">Lipid metabolism</keyword>
<comment type="catalytic activity">
    <reaction evidence="27">
        <text>sulcatone + NADPH + O2 + H(+) = 4-methylpent-3-en-1-yl acetate + NADP(+) + H2O</text>
        <dbReference type="Rhea" id="RHEA:54864"/>
        <dbReference type="ChEBI" id="CHEBI:15377"/>
        <dbReference type="ChEBI" id="CHEBI:15378"/>
        <dbReference type="ChEBI" id="CHEBI:15379"/>
        <dbReference type="ChEBI" id="CHEBI:16310"/>
        <dbReference type="ChEBI" id="CHEBI:57783"/>
        <dbReference type="ChEBI" id="CHEBI:58349"/>
        <dbReference type="ChEBI" id="CHEBI:138373"/>
    </reaction>
    <physiologicalReaction direction="left-to-right" evidence="27">
        <dbReference type="Rhea" id="RHEA:54865"/>
    </physiologicalReaction>
</comment>
<evidence type="ECO:0000256" key="5">
    <source>
        <dbReference type="ARBA" id="ARBA00010139"/>
    </source>
</evidence>
<dbReference type="InterPro" id="IPR000960">
    <property type="entry name" value="Flavin_mOase"/>
</dbReference>
<evidence type="ECO:0000256" key="17">
    <source>
        <dbReference type="ARBA" id="ARBA00023002"/>
    </source>
</evidence>